<evidence type="ECO:0000256" key="1">
    <source>
        <dbReference type="SAM" id="MobiDB-lite"/>
    </source>
</evidence>
<comment type="caution">
    <text evidence="2">The sequence shown here is derived from an EMBL/GenBank/DDBJ whole genome shotgun (WGS) entry which is preliminary data.</text>
</comment>
<feature type="compositionally biased region" description="Basic and acidic residues" evidence="1">
    <location>
        <begin position="1"/>
        <end position="60"/>
    </location>
</feature>
<gene>
    <name evidence="2" type="ORF">BJ554DRAFT_3161</name>
</gene>
<keyword evidence="3" id="KW-1185">Reference proteome</keyword>
<evidence type="ECO:0000313" key="3">
    <source>
        <dbReference type="Proteomes" id="UP000673691"/>
    </source>
</evidence>
<sequence>MQRQEAERTREKTDEGNAKGRRAGEGADEQTRESGRGREREREKTGRSRSSSGERLRKLSEGNWNLETYIRNFAAPLKDAAPAYNCP</sequence>
<dbReference type="EMBL" id="JAEFCI010010888">
    <property type="protein sequence ID" value="KAG5456951.1"/>
    <property type="molecule type" value="Genomic_DNA"/>
</dbReference>
<feature type="region of interest" description="Disordered" evidence="1">
    <location>
        <begin position="1"/>
        <end position="63"/>
    </location>
</feature>
<dbReference type="Proteomes" id="UP000673691">
    <property type="component" value="Unassembled WGS sequence"/>
</dbReference>
<protein>
    <submittedName>
        <fullName evidence="2">Uncharacterized protein</fullName>
    </submittedName>
</protein>
<name>A0A8H8DG42_9FUNG</name>
<proteinExistence type="predicted"/>
<dbReference type="AlphaFoldDB" id="A0A8H8DG42"/>
<organism evidence="2 3">
    <name type="scientific">Olpidium bornovanus</name>
    <dbReference type="NCBI Taxonomy" id="278681"/>
    <lineage>
        <taxon>Eukaryota</taxon>
        <taxon>Fungi</taxon>
        <taxon>Fungi incertae sedis</taxon>
        <taxon>Olpidiomycota</taxon>
        <taxon>Olpidiomycotina</taxon>
        <taxon>Olpidiomycetes</taxon>
        <taxon>Olpidiales</taxon>
        <taxon>Olpidiaceae</taxon>
        <taxon>Olpidium</taxon>
    </lineage>
</organism>
<accession>A0A8H8DG42</accession>
<evidence type="ECO:0000313" key="2">
    <source>
        <dbReference type="EMBL" id="KAG5456951.1"/>
    </source>
</evidence>
<reference evidence="2 3" key="1">
    <citation type="journal article" name="Sci. Rep.">
        <title>Genome-scale phylogenetic analyses confirm Olpidium as the closest living zoosporic fungus to the non-flagellated, terrestrial fungi.</title>
        <authorList>
            <person name="Chang Y."/>
            <person name="Rochon D."/>
            <person name="Sekimoto S."/>
            <person name="Wang Y."/>
            <person name="Chovatia M."/>
            <person name="Sandor L."/>
            <person name="Salamov A."/>
            <person name="Grigoriev I.V."/>
            <person name="Stajich J.E."/>
            <person name="Spatafora J.W."/>
        </authorList>
    </citation>
    <scope>NUCLEOTIDE SEQUENCE [LARGE SCALE GENOMIC DNA]</scope>
    <source>
        <strain evidence="2">S191</strain>
    </source>
</reference>